<evidence type="ECO:0000313" key="2">
    <source>
        <dbReference type="Proteomes" id="UP000001075"/>
    </source>
</evidence>
<dbReference type="Proteomes" id="UP000001075">
    <property type="component" value="Unassembled WGS sequence"/>
</dbReference>
<protein>
    <submittedName>
        <fullName evidence="1">Uncharacterized protein</fullName>
    </submittedName>
</protein>
<sequence length="99" mass="11118">MLQRKARGLGLHYHAVVCSVTCRCRLKSCYVPPLHAHIFHPAPQKLPQSIANPDTSVGSIYQFDTWYEFTILQKRESAVRCGAPGLSLRTKPRVSSHSD</sequence>
<organism evidence="1 2">
    <name type="scientific">Cricetulus griseus</name>
    <name type="common">Chinese hamster</name>
    <name type="synonym">Cricetulus barabensis griseus</name>
    <dbReference type="NCBI Taxonomy" id="10029"/>
    <lineage>
        <taxon>Eukaryota</taxon>
        <taxon>Metazoa</taxon>
        <taxon>Chordata</taxon>
        <taxon>Craniata</taxon>
        <taxon>Vertebrata</taxon>
        <taxon>Euteleostomi</taxon>
        <taxon>Mammalia</taxon>
        <taxon>Eutheria</taxon>
        <taxon>Euarchontoglires</taxon>
        <taxon>Glires</taxon>
        <taxon>Rodentia</taxon>
        <taxon>Myomorpha</taxon>
        <taxon>Muroidea</taxon>
        <taxon>Cricetidae</taxon>
        <taxon>Cricetinae</taxon>
        <taxon>Cricetulus</taxon>
    </lineage>
</organism>
<dbReference type="AlphaFoldDB" id="G3HVJ4"/>
<reference evidence="2" key="1">
    <citation type="journal article" date="2011" name="Nat. Biotechnol.">
        <title>The genomic sequence of the Chinese hamster ovary (CHO)-K1 cell line.</title>
        <authorList>
            <person name="Xu X."/>
            <person name="Nagarajan H."/>
            <person name="Lewis N.E."/>
            <person name="Pan S."/>
            <person name="Cai Z."/>
            <person name="Liu X."/>
            <person name="Chen W."/>
            <person name="Xie M."/>
            <person name="Wang W."/>
            <person name="Hammond S."/>
            <person name="Andersen M.R."/>
            <person name="Neff N."/>
            <person name="Passarelli B."/>
            <person name="Koh W."/>
            <person name="Fan H.C."/>
            <person name="Wang J."/>
            <person name="Gui Y."/>
            <person name="Lee K.H."/>
            <person name="Betenbaugh M.J."/>
            <person name="Quake S.R."/>
            <person name="Famili I."/>
            <person name="Palsson B.O."/>
            <person name="Wang J."/>
        </authorList>
    </citation>
    <scope>NUCLEOTIDE SEQUENCE [LARGE SCALE GENOMIC DNA]</scope>
    <source>
        <strain evidence="2">CHO K1 cell line</strain>
    </source>
</reference>
<dbReference type="EMBL" id="JH000777">
    <property type="protein sequence ID" value="EGW11975.1"/>
    <property type="molecule type" value="Genomic_DNA"/>
</dbReference>
<accession>G3HVJ4</accession>
<name>G3HVJ4_CRIGR</name>
<dbReference type="InParanoid" id="G3HVJ4"/>
<gene>
    <name evidence="1" type="ORF">I79_014983</name>
</gene>
<proteinExistence type="predicted"/>
<evidence type="ECO:0000313" key="1">
    <source>
        <dbReference type="EMBL" id="EGW11975.1"/>
    </source>
</evidence>